<dbReference type="AlphaFoldDB" id="A0A3B0XM70"/>
<dbReference type="InterPro" id="IPR021516">
    <property type="entry name" value="DUF3179"/>
</dbReference>
<reference evidence="1" key="1">
    <citation type="submission" date="2018-06" db="EMBL/GenBank/DDBJ databases">
        <authorList>
            <person name="Zhirakovskaya E."/>
        </authorList>
    </citation>
    <scope>NUCLEOTIDE SEQUENCE</scope>
</reference>
<dbReference type="EMBL" id="UOFJ01000447">
    <property type="protein sequence ID" value="VAW69595.1"/>
    <property type="molecule type" value="Genomic_DNA"/>
</dbReference>
<gene>
    <name evidence="1" type="ORF">MNBD_GAMMA10-2333</name>
</gene>
<organism evidence="1">
    <name type="scientific">hydrothermal vent metagenome</name>
    <dbReference type="NCBI Taxonomy" id="652676"/>
    <lineage>
        <taxon>unclassified sequences</taxon>
        <taxon>metagenomes</taxon>
        <taxon>ecological metagenomes</taxon>
    </lineage>
</organism>
<proteinExistence type="predicted"/>
<accession>A0A3B0XM70</accession>
<evidence type="ECO:0008006" key="2">
    <source>
        <dbReference type="Google" id="ProtNLM"/>
    </source>
</evidence>
<dbReference type="Pfam" id="PF11376">
    <property type="entry name" value="DUF3179"/>
    <property type="match status" value="1"/>
</dbReference>
<protein>
    <recommendedName>
        <fullName evidence="2">DUF3179 domain-containing protein</fullName>
    </recommendedName>
</protein>
<feature type="non-terminal residue" evidence="1">
    <location>
        <position position="1"/>
    </location>
</feature>
<name>A0A3B0XM70_9ZZZZ</name>
<sequence length="300" mass="33612">GLLIAGLLVLFSPVMPVVFSAPLNNFVVESPLIPVGEIYRGGPPKDGIPSIDKPEFVSAGEARFLKNDDRILGVHTGGSVKAYPVKILNWHEIVNDGDTLVSYCPLCGTGMVFSVPDSDFGVSGLLYNSDMLLYDRKTESLWSQIQAQAISGKRKGEKLMMRVVENTRWENWLRKHPDTKVLSTNTGYDRNYSRSPYGGYDTSSALYFPVSTQSRRYHPKEKVIGLHINGQYKAYPFVELDKAGSDIIYDDVGGEKIEVHFSRVHRSAVVKLRSGETLPTVMSYWFAWFAFHPDADVYTF</sequence>
<evidence type="ECO:0000313" key="1">
    <source>
        <dbReference type="EMBL" id="VAW69595.1"/>
    </source>
</evidence>